<dbReference type="RefSeq" id="WP_115451938.1">
    <property type="nucleotide sequence ID" value="NZ_QNQT01000003.1"/>
</dbReference>
<feature type="compositionally biased region" description="Basic and acidic residues" evidence="2">
    <location>
        <begin position="164"/>
        <end position="175"/>
    </location>
</feature>
<comment type="caution">
    <text evidence="4">The sequence shown here is derived from an EMBL/GenBank/DDBJ whole genome shotgun (WGS) entry which is preliminary data.</text>
</comment>
<keyword evidence="5" id="KW-1185">Reference proteome</keyword>
<dbReference type="InterPro" id="IPR032812">
    <property type="entry name" value="SbsA_Ig"/>
</dbReference>
<evidence type="ECO:0000256" key="1">
    <source>
        <dbReference type="ARBA" id="ARBA00022729"/>
    </source>
</evidence>
<reference evidence="4 5" key="1">
    <citation type="submission" date="2018-07" db="EMBL/GenBank/DDBJ databases">
        <title>Bacillus sp. YLB-04 draft genome sequence.</title>
        <authorList>
            <person name="Yu L."/>
            <person name="Tang X."/>
        </authorList>
    </citation>
    <scope>NUCLEOTIDE SEQUENCE [LARGE SCALE GENOMIC DNA]</scope>
    <source>
        <strain evidence="4 5">YLB-04</strain>
    </source>
</reference>
<evidence type="ECO:0000259" key="3">
    <source>
        <dbReference type="Pfam" id="PF13205"/>
    </source>
</evidence>
<sequence>MKKWIILGGISLLLIAGLSYYFSTQFKVANAWDGEGEAIVMANKVWSIQFTEKVAKESLHSDSIYVLDDQGKKFKTKLSLSDDQKTIYVDPPGGGYPHDARFYTLNFTKGLESSAGRSLGGVKSWKFVVKESLPVIGSKEKLNGYFKNILKQEKTSGGWWFKGGAEESSKSDGKSAADTANGGAGYSETNNQVQGVDEADLVKTDGKHIFQAEENEVRIIHAAPEEEMKLLSKISYNREFMPYQLFLHEGKLVVIGHQYHNIPQPYEQVVKDAKIAPIMHSAKAIIYDVKNPAKPVQVREVELEGGYVSARKVEGIVYLVTRHHPEYWLLRENEAIDIRPKYSDTASKPSEQIVSYDEINYFPESKEPNYTMIAAIDLNHHGKKAAVTTYLGSGEQLYMSKENLYLAIANWAERPRGDWNRLTAPDTTIHKFSIKGMDVEFQGSALVQGTVLNQFSMDEHDGYFRIVTTKGYAWDDNSPSSNALYILDKNLKPAGKLESLARGERIYSARFMGDRIYMVTFKETDPLFVIEASNPAKPKVLGELKIPGFSNYLHPYDENHIIGFGHDTKFVAAKEAGAQPIILTDGVKISLFDVSDMSNPKEKFTKIIGGRGTHSPLNHDHKALLFNKDKGLFAFPISVYQNNKANEYDQIFEYQGAYVYSIDPEKGFTLQSKITHMDSEKPSIYEEYNTEIKRLLYIGDTLFAVSPEKITSHDLKSYRQIGALGLR</sequence>
<organism evidence="4 5">
    <name type="scientific">Neobacillus piezotolerans</name>
    <dbReference type="NCBI Taxonomy" id="2259171"/>
    <lineage>
        <taxon>Bacteria</taxon>
        <taxon>Bacillati</taxon>
        <taxon>Bacillota</taxon>
        <taxon>Bacilli</taxon>
        <taxon>Bacillales</taxon>
        <taxon>Bacillaceae</taxon>
        <taxon>Neobacillus</taxon>
    </lineage>
</organism>
<protein>
    <recommendedName>
        <fullName evidence="3">SbsA Ig-like domain-containing protein</fullName>
    </recommendedName>
</protein>
<dbReference type="EMBL" id="QNQT01000003">
    <property type="protein sequence ID" value="RDU37110.1"/>
    <property type="molecule type" value="Genomic_DNA"/>
</dbReference>
<evidence type="ECO:0000313" key="4">
    <source>
        <dbReference type="EMBL" id="RDU37110.1"/>
    </source>
</evidence>
<evidence type="ECO:0000256" key="2">
    <source>
        <dbReference type="SAM" id="MobiDB-lite"/>
    </source>
</evidence>
<dbReference type="InterPro" id="IPR019198">
    <property type="entry name" value="Beta_propeller_containing"/>
</dbReference>
<proteinExistence type="predicted"/>
<evidence type="ECO:0000313" key="5">
    <source>
        <dbReference type="Proteomes" id="UP000257144"/>
    </source>
</evidence>
<keyword evidence="1" id="KW-0732">Signal</keyword>
<dbReference type="Pfam" id="PF13205">
    <property type="entry name" value="Big_5"/>
    <property type="match status" value="1"/>
</dbReference>
<feature type="domain" description="SbsA Ig-like" evidence="3">
    <location>
        <begin position="37"/>
        <end position="127"/>
    </location>
</feature>
<dbReference type="Proteomes" id="UP000257144">
    <property type="component" value="Unassembled WGS sequence"/>
</dbReference>
<name>A0A3D8GRK2_9BACI</name>
<feature type="region of interest" description="Disordered" evidence="2">
    <location>
        <begin position="161"/>
        <end position="191"/>
    </location>
</feature>
<dbReference type="Pfam" id="PF09826">
    <property type="entry name" value="Beta_propel"/>
    <property type="match status" value="1"/>
</dbReference>
<dbReference type="OrthoDB" id="9778998at2"/>
<accession>A0A3D8GRK2</accession>
<dbReference type="AlphaFoldDB" id="A0A3D8GRK2"/>
<gene>
    <name evidence="4" type="ORF">DRW41_10530</name>
</gene>